<evidence type="ECO:0000256" key="3">
    <source>
        <dbReference type="PROSITE-ProRule" id="PRU00221"/>
    </source>
</evidence>
<proteinExistence type="predicted"/>
<dbReference type="AlphaFoldDB" id="A0A822YZX1"/>
<dbReference type="EMBL" id="DUZY01000004">
    <property type="protein sequence ID" value="DAD38067.1"/>
    <property type="molecule type" value="Genomic_DNA"/>
</dbReference>
<evidence type="ECO:0000313" key="4">
    <source>
        <dbReference type="EMBL" id="DAD38067.1"/>
    </source>
</evidence>
<organism evidence="4 5">
    <name type="scientific">Nelumbo nucifera</name>
    <name type="common">Sacred lotus</name>
    <dbReference type="NCBI Taxonomy" id="4432"/>
    <lineage>
        <taxon>Eukaryota</taxon>
        <taxon>Viridiplantae</taxon>
        <taxon>Streptophyta</taxon>
        <taxon>Embryophyta</taxon>
        <taxon>Tracheophyta</taxon>
        <taxon>Spermatophyta</taxon>
        <taxon>Magnoliopsida</taxon>
        <taxon>Proteales</taxon>
        <taxon>Nelumbonaceae</taxon>
        <taxon>Nelumbo</taxon>
    </lineage>
</organism>
<dbReference type="Proteomes" id="UP000607653">
    <property type="component" value="Unassembled WGS sequence"/>
</dbReference>
<feature type="repeat" description="WD" evidence="3">
    <location>
        <begin position="70"/>
        <end position="113"/>
    </location>
</feature>
<dbReference type="PANTHER" id="PTHR22889:SF0">
    <property type="entry name" value="WD REPEAT-CONTAINING PROTEIN 89"/>
    <property type="match status" value="1"/>
</dbReference>
<gene>
    <name evidence="4" type="ORF">HUJ06_008708</name>
</gene>
<dbReference type="Gene3D" id="2.130.10.10">
    <property type="entry name" value="YVTN repeat-like/Quinoprotein amine dehydrogenase"/>
    <property type="match status" value="1"/>
</dbReference>
<keyword evidence="1 3" id="KW-0853">WD repeat</keyword>
<dbReference type="InterPro" id="IPR039328">
    <property type="entry name" value="WDR89"/>
</dbReference>
<evidence type="ECO:0000313" key="5">
    <source>
        <dbReference type="Proteomes" id="UP000607653"/>
    </source>
</evidence>
<comment type="caution">
    <text evidence="4">The sequence shown here is derived from an EMBL/GenBank/DDBJ whole genome shotgun (WGS) entry which is preliminary data.</text>
</comment>
<dbReference type="InterPro" id="IPR036322">
    <property type="entry name" value="WD40_repeat_dom_sf"/>
</dbReference>
<protein>
    <submittedName>
        <fullName evidence="4">Uncharacterized protein</fullName>
    </submittedName>
</protein>
<dbReference type="InterPro" id="IPR015943">
    <property type="entry name" value="WD40/YVTN_repeat-like_dom_sf"/>
</dbReference>
<evidence type="ECO:0000256" key="1">
    <source>
        <dbReference type="ARBA" id="ARBA00022574"/>
    </source>
</evidence>
<dbReference type="InterPro" id="IPR001680">
    <property type="entry name" value="WD40_rpt"/>
</dbReference>
<sequence>MEMDIEEPPAPNNSNSFKRLSMKNSIQTSFGDDYVFQIVSSQGNSSLAVSLSTNTVKLYSPGTGQYLGECKGHSNTIHQISFSGPSTPHLFHSCSSDRTIRSWDTRTFKQVCSLRAGSSQEIFSFSFGGSNDNLLACGCQSQCMGLEKWKNEANFEDARSSASKSWILNHVDYFVDCQYSEANDRLWVIGGTNTGTLGYFPINYKGMGEIGPPEATLEGGHTGCEDCAIFVKPAWWASSYTRHFWMDGG</sequence>
<name>A0A822YZX1_NELNU</name>
<accession>A0A822YZX1</accession>
<dbReference type="SUPFAM" id="SSF50978">
    <property type="entry name" value="WD40 repeat-like"/>
    <property type="match status" value="1"/>
</dbReference>
<dbReference type="PROSITE" id="PS50082">
    <property type="entry name" value="WD_REPEATS_2"/>
    <property type="match status" value="1"/>
</dbReference>
<reference evidence="4 5" key="1">
    <citation type="journal article" date="2020" name="Mol. Biol. Evol.">
        <title>Distinct Expression and Methylation Patterns for Genes with Different Fates following a Single Whole-Genome Duplication in Flowering Plants.</title>
        <authorList>
            <person name="Shi T."/>
            <person name="Rahmani R.S."/>
            <person name="Gugger P.F."/>
            <person name="Wang M."/>
            <person name="Li H."/>
            <person name="Zhang Y."/>
            <person name="Li Z."/>
            <person name="Wang Q."/>
            <person name="Van de Peer Y."/>
            <person name="Marchal K."/>
            <person name="Chen J."/>
        </authorList>
    </citation>
    <scope>NUCLEOTIDE SEQUENCE [LARGE SCALE GENOMIC DNA]</scope>
    <source>
        <tissue evidence="4">Leaf</tissue>
    </source>
</reference>
<keyword evidence="5" id="KW-1185">Reference proteome</keyword>
<dbReference type="SMART" id="SM00320">
    <property type="entry name" value="WD40"/>
    <property type="match status" value="3"/>
</dbReference>
<dbReference type="PANTHER" id="PTHR22889">
    <property type="entry name" value="WD REPEAT-CONTAINING PROTEIN 89"/>
    <property type="match status" value="1"/>
</dbReference>
<evidence type="ECO:0000256" key="2">
    <source>
        <dbReference type="ARBA" id="ARBA00022737"/>
    </source>
</evidence>
<keyword evidence="2" id="KW-0677">Repeat</keyword>